<gene>
    <name evidence="1" type="ORF">L2716_06045</name>
</gene>
<name>A0ABS9H0K1_9BACL</name>
<comment type="caution">
    <text evidence="1">The sequence shown here is derived from an EMBL/GenBank/DDBJ whole genome shotgun (WGS) entry which is preliminary data.</text>
</comment>
<sequence length="83" mass="9822">MIRLLDGTLVSYINGKSILLKYLDKDRGRLSIEGHVIGDCPYRYTKEKITKIEQEQRQTKHYFPDEHYLYKELYVGTIIDAKV</sequence>
<dbReference type="RefSeq" id="WP_236332757.1">
    <property type="nucleotide sequence ID" value="NZ_JAKIJS010000001.1"/>
</dbReference>
<organism evidence="1 2">
    <name type="scientific">Pseudalkalibacillus berkeleyi</name>
    <dbReference type="NCBI Taxonomy" id="1069813"/>
    <lineage>
        <taxon>Bacteria</taxon>
        <taxon>Bacillati</taxon>
        <taxon>Bacillota</taxon>
        <taxon>Bacilli</taxon>
        <taxon>Bacillales</taxon>
        <taxon>Fictibacillaceae</taxon>
        <taxon>Pseudalkalibacillus</taxon>
    </lineage>
</organism>
<dbReference type="EMBL" id="JAKIJS010000001">
    <property type="protein sequence ID" value="MCF6137288.1"/>
    <property type="molecule type" value="Genomic_DNA"/>
</dbReference>
<protein>
    <submittedName>
        <fullName evidence="1">Uncharacterized protein</fullName>
    </submittedName>
</protein>
<reference evidence="1 2" key="1">
    <citation type="submission" date="2022-01" db="EMBL/GenBank/DDBJ databases">
        <title>Alkalihalobacillus sp. EGI L200015, a novel bacterium isolated from a salt lake sediment.</title>
        <authorList>
            <person name="Gao L."/>
            <person name="Fang B.-Z."/>
            <person name="Li W.-J."/>
        </authorList>
    </citation>
    <scope>NUCLEOTIDE SEQUENCE [LARGE SCALE GENOMIC DNA]</scope>
    <source>
        <strain evidence="1 2">KCTC 12718</strain>
    </source>
</reference>
<evidence type="ECO:0000313" key="2">
    <source>
        <dbReference type="Proteomes" id="UP001649381"/>
    </source>
</evidence>
<keyword evidence="2" id="KW-1185">Reference proteome</keyword>
<accession>A0ABS9H0K1</accession>
<evidence type="ECO:0000313" key="1">
    <source>
        <dbReference type="EMBL" id="MCF6137288.1"/>
    </source>
</evidence>
<dbReference type="Proteomes" id="UP001649381">
    <property type="component" value="Unassembled WGS sequence"/>
</dbReference>
<proteinExistence type="predicted"/>